<protein>
    <submittedName>
        <fullName evidence="1">Uncharacterized protein</fullName>
    </submittedName>
</protein>
<comment type="caution">
    <text evidence="1">The sequence shown here is derived from an EMBL/GenBank/DDBJ whole genome shotgun (WGS) entry which is preliminary data.</text>
</comment>
<sequence length="49" mass="5263">MVFILSAVIVACLETTIVLFATSDSIKPPTAEIFFSPEVALQAVDVVHE</sequence>
<evidence type="ECO:0000313" key="2">
    <source>
        <dbReference type="Proteomes" id="UP000027318"/>
    </source>
</evidence>
<evidence type="ECO:0000313" key="1">
    <source>
        <dbReference type="EMBL" id="KDE41261.1"/>
    </source>
</evidence>
<accession>A0A063Y947</accession>
<keyword evidence="2" id="KW-1185">Reference proteome</keyword>
<dbReference type="STRING" id="267850.ADINL_0334"/>
<gene>
    <name evidence="1" type="ORF">ADINL_0334</name>
</gene>
<dbReference type="Proteomes" id="UP000027318">
    <property type="component" value="Unassembled WGS sequence"/>
</dbReference>
<dbReference type="EMBL" id="JMSZ01000007">
    <property type="protein sequence ID" value="KDE41261.1"/>
    <property type="molecule type" value="Genomic_DNA"/>
</dbReference>
<reference evidence="1 2" key="1">
    <citation type="journal article" date="2005" name="Int. J. Syst. Evol. Microbiol.">
        <title>Nitrincola lacisaponensis gen. nov., sp. nov., a novel alkaliphilic bacterium isolated from an alkaline, saline lake.</title>
        <authorList>
            <person name="Dimitriu P.A."/>
            <person name="Shukla S.K."/>
            <person name="Conradt J."/>
            <person name="Marquez M.C."/>
            <person name="Ventosa A."/>
            <person name="Maglia A."/>
            <person name="Peyton B.M."/>
            <person name="Pinkart H.C."/>
            <person name="Mormile M.R."/>
        </authorList>
    </citation>
    <scope>NUCLEOTIDE SEQUENCE [LARGE SCALE GENOMIC DNA]</scope>
    <source>
        <strain evidence="1 2">4CA</strain>
    </source>
</reference>
<proteinExistence type="predicted"/>
<dbReference type="AlphaFoldDB" id="A0A063Y947"/>
<organism evidence="1 2">
    <name type="scientific">Nitrincola lacisaponensis</name>
    <dbReference type="NCBI Taxonomy" id="267850"/>
    <lineage>
        <taxon>Bacteria</taxon>
        <taxon>Pseudomonadati</taxon>
        <taxon>Pseudomonadota</taxon>
        <taxon>Gammaproteobacteria</taxon>
        <taxon>Oceanospirillales</taxon>
        <taxon>Oceanospirillaceae</taxon>
        <taxon>Nitrincola</taxon>
    </lineage>
</organism>
<name>A0A063Y947_9GAMM</name>